<evidence type="ECO:0000313" key="2">
    <source>
        <dbReference type="EMBL" id="CAI9739141.1"/>
    </source>
</evidence>
<feature type="chain" id="PRO_5041304733" evidence="1">
    <location>
        <begin position="25"/>
        <end position="88"/>
    </location>
</feature>
<name>A0AA36BRC6_OCTVU</name>
<proteinExistence type="predicted"/>
<keyword evidence="1" id="KW-0732">Signal</keyword>
<gene>
    <name evidence="2" type="ORF">OCTVUL_1B019382</name>
</gene>
<dbReference type="Proteomes" id="UP001162480">
    <property type="component" value="Chromosome 22"/>
</dbReference>
<evidence type="ECO:0000256" key="1">
    <source>
        <dbReference type="SAM" id="SignalP"/>
    </source>
</evidence>
<protein>
    <submittedName>
        <fullName evidence="2">Uncharacterized protein</fullName>
    </submittedName>
</protein>
<dbReference type="EMBL" id="OX597835">
    <property type="protein sequence ID" value="CAI9739141.1"/>
    <property type="molecule type" value="Genomic_DNA"/>
</dbReference>
<feature type="signal peptide" evidence="1">
    <location>
        <begin position="1"/>
        <end position="24"/>
    </location>
</feature>
<sequence>MAVGVGVMVLVLKMILFADGGAYGIDFDGGVVVGGAVDGGLNVIREDGSVAKTSHKPPRNLKSISDSCYLNYTTMNSKIRYIHIFPFQ</sequence>
<reference evidence="2" key="1">
    <citation type="submission" date="2023-08" db="EMBL/GenBank/DDBJ databases">
        <authorList>
            <person name="Alioto T."/>
            <person name="Alioto T."/>
            <person name="Gomez Garrido J."/>
        </authorList>
    </citation>
    <scope>NUCLEOTIDE SEQUENCE</scope>
</reference>
<organism evidence="2 3">
    <name type="scientific">Octopus vulgaris</name>
    <name type="common">Common octopus</name>
    <dbReference type="NCBI Taxonomy" id="6645"/>
    <lineage>
        <taxon>Eukaryota</taxon>
        <taxon>Metazoa</taxon>
        <taxon>Spiralia</taxon>
        <taxon>Lophotrochozoa</taxon>
        <taxon>Mollusca</taxon>
        <taxon>Cephalopoda</taxon>
        <taxon>Coleoidea</taxon>
        <taxon>Octopodiformes</taxon>
        <taxon>Octopoda</taxon>
        <taxon>Incirrata</taxon>
        <taxon>Octopodidae</taxon>
        <taxon>Octopus</taxon>
    </lineage>
</organism>
<evidence type="ECO:0000313" key="3">
    <source>
        <dbReference type="Proteomes" id="UP001162480"/>
    </source>
</evidence>
<accession>A0AA36BRC6</accession>
<dbReference type="AlphaFoldDB" id="A0AA36BRC6"/>
<keyword evidence="3" id="KW-1185">Reference proteome</keyword>